<feature type="compositionally biased region" description="Gly residues" evidence="3">
    <location>
        <begin position="131"/>
        <end position="142"/>
    </location>
</feature>
<accession>A0A9W7G2V5</accession>
<dbReference type="PROSITE" id="PS50102">
    <property type="entry name" value="RRM"/>
    <property type="match status" value="1"/>
</dbReference>
<dbReference type="Pfam" id="PF00076">
    <property type="entry name" value="RRM_1"/>
    <property type="match status" value="1"/>
</dbReference>
<gene>
    <name evidence="5" type="ORF">TrRE_jg146</name>
</gene>
<comment type="caution">
    <text evidence="5">The sequence shown here is derived from an EMBL/GenBank/DDBJ whole genome shotgun (WGS) entry which is preliminary data.</text>
</comment>
<sequence length="142" mass="15297">MNNIAEVLRINEKELLAGITGTSGSWHEEFSSSSWCYVGGLDPRLTEGDLICLMSEWGEVEDVNLCRDQDTGKSKGFGFAKYEDFRSAVLAVDNGGGMNVLGRTLRVDHAKDYKAPKKKEEDLGKEDDMGGVYGPGGEGGGG</sequence>
<dbReference type="PANTHER" id="PTHR45880">
    <property type="entry name" value="RNA-BINDING MOTIF PROTEIN, X-LINKED 2"/>
    <property type="match status" value="1"/>
</dbReference>
<dbReference type="Gene3D" id="3.30.70.330">
    <property type="match status" value="1"/>
</dbReference>
<evidence type="ECO:0000256" key="2">
    <source>
        <dbReference type="PROSITE-ProRule" id="PRU00176"/>
    </source>
</evidence>
<dbReference type="EMBL" id="BRXZ01007567">
    <property type="protein sequence ID" value="GMI29853.1"/>
    <property type="molecule type" value="Genomic_DNA"/>
</dbReference>
<keyword evidence="6" id="KW-1185">Reference proteome</keyword>
<dbReference type="SUPFAM" id="SSF54928">
    <property type="entry name" value="RNA-binding domain, RBD"/>
    <property type="match status" value="1"/>
</dbReference>
<organism evidence="5 6">
    <name type="scientific">Triparma retinervis</name>
    <dbReference type="NCBI Taxonomy" id="2557542"/>
    <lineage>
        <taxon>Eukaryota</taxon>
        <taxon>Sar</taxon>
        <taxon>Stramenopiles</taxon>
        <taxon>Ochrophyta</taxon>
        <taxon>Bolidophyceae</taxon>
        <taxon>Parmales</taxon>
        <taxon>Triparmaceae</taxon>
        <taxon>Triparma</taxon>
    </lineage>
</organism>
<dbReference type="AlphaFoldDB" id="A0A9W7G2V5"/>
<dbReference type="GO" id="GO:0071013">
    <property type="term" value="C:catalytic step 2 spliceosome"/>
    <property type="evidence" value="ECO:0007669"/>
    <property type="project" value="TreeGrafter"/>
</dbReference>
<dbReference type="Proteomes" id="UP001165082">
    <property type="component" value="Unassembled WGS sequence"/>
</dbReference>
<dbReference type="SMART" id="SM00360">
    <property type="entry name" value="RRM"/>
    <property type="match status" value="1"/>
</dbReference>
<reference evidence="5" key="1">
    <citation type="submission" date="2022-07" db="EMBL/GenBank/DDBJ databases">
        <title>Genome analysis of Parmales, a sister group of diatoms, reveals the evolutionary specialization of diatoms from phago-mixotrophs to photoautotrophs.</title>
        <authorList>
            <person name="Ban H."/>
            <person name="Sato S."/>
            <person name="Yoshikawa S."/>
            <person name="Kazumasa Y."/>
            <person name="Nakamura Y."/>
            <person name="Ichinomiya M."/>
            <person name="Saitoh K."/>
            <person name="Sato N."/>
            <person name="Blanc-Mathieu R."/>
            <person name="Endo H."/>
            <person name="Kuwata A."/>
            <person name="Ogata H."/>
        </authorList>
    </citation>
    <scope>NUCLEOTIDE SEQUENCE</scope>
</reference>
<evidence type="ECO:0000313" key="6">
    <source>
        <dbReference type="Proteomes" id="UP001165082"/>
    </source>
</evidence>
<keyword evidence="1 2" id="KW-0694">RNA-binding</keyword>
<evidence type="ECO:0000256" key="1">
    <source>
        <dbReference type="ARBA" id="ARBA00022884"/>
    </source>
</evidence>
<dbReference type="PANTHER" id="PTHR45880:SF1">
    <property type="entry name" value="RNA-BINDING MOTIF PROTEIN, X-LINKED 2"/>
    <property type="match status" value="1"/>
</dbReference>
<name>A0A9W7G2V5_9STRA</name>
<proteinExistence type="predicted"/>
<dbReference type="GO" id="GO:0003723">
    <property type="term" value="F:RNA binding"/>
    <property type="evidence" value="ECO:0007669"/>
    <property type="project" value="UniProtKB-UniRule"/>
</dbReference>
<feature type="region of interest" description="Disordered" evidence="3">
    <location>
        <begin position="112"/>
        <end position="142"/>
    </location>
</feature>
<dbReference type="InterPro" id="IPR012677">
    <property type="entry name" value="Nucleotide-bd_a/b_plait_sf"/>
</dbReference>
<dbReference type="OrthoDB" id="2573941at2759"/>
<dbReference type="GO" id="GO:0071011">
    <property type="term" value="C:precatalytic spliceosome"/>
    <property type="evidence" value="ECO:0007669"/>
    <property type="project" value="TreeGrafter"/>
</dbReference>
<dbReference type="GO" id="GO:0000398">
    <property type="term" value="P:mRNA splicing, via spliceosome"/>
    <property type="evidence" value="ECO:0007669"/>
    <property type="project" value="TreeGrafter"/>
</dbReference>
<feature type="domain" description="RRM" evidence="4">
    <location>
        <begin position="34"/>
        <end position="112"/>
    </location>
</feature>
<evidence type="ECO:0000256" key="3">
    <source>
        <dbReference type="SAM" id="MobiDB-lite"/>
    </source>
</evidence>
<dbReference type="InterPro" id="IPR051847">
    <property type="entry name" value="RNA_proc/Spliceosome_comp"/>
</dbReference>
<dbReference type="InterPro" id="IPR000504">
    <property type="entry name" value="RRM_dom"/>
</dbReference>
<protein>
    <recommendedName>
        <fullName evidence="4">RRM domain-containing protein</fullName>
    </recommendedName>
</protein>
<dbReference type="GO" id="GO:0005686">
    <property type="term" value="C:U2 snRNP"/>
    <property type="evidence" value="ECO:0007669"/>
    <property type="project" value="TreeGrafter"/>
</dbReference>
<dbReference type="InterPro" id="IPR035979">
    <property type="entry name" value="RBD_domain_sf"/>
</dbReference>
<feature type="non-terminal residue" evidence="5">
    <location>
        <position position="142"/>
    </location>
</feature>
<evidence type="ECO:0000259" key="4">
    <source>
        <dbReference type="PROSITE" id="PS50102"/>
    </source>
</evidence>
<evidence type="ECO:0000313" key="5">
    <source>
        <dbReference type="EMBL" id="GMI29853.1"/>
    </source>
</evidence>
<feature type="compositionally biased region" description="Basic and acidic residues" evidence="3">
    <location>
        <begin position="112"/>
        <end position="128"/>
    </location>
</feature>